<dbReference type="InterPro" id="IPR036388">
    <property type="entry name" value="WH-like_DNA-bd_sf"/>
</dbReference>
<dbReference type="Gene3D" id="1.10.10.10">
    <property type="entry name" value="Winged helix-like DNA-binding domain superfamily/Winged helix DNA-binding domain"/>
    <property type="match status" value="1"/>
</dbReference>
<dbReference type="AlphaFoldDB" id="A0A1R4HJ95"/>
<accession>A0A1R4HJ95</accession>
<evidence type="ECO:0000259" key="2">
    <source>
        <dbReference type="Pfam" id="PF01051"/>
    </source>
</evidence>
<dbReference type="GO" id="GO:0006270">
    <property type="term" value="P:DNA replication initiation"/>
    <property type="evidence" value="ECO:0007669"/>
    <property type="project" value="InterPro"/>
</dbReference>
<evidence type="ECO:0000313" key="3">
    <source>
        <dbReference type="EMBL" id="SJM95950.1"/>
    </source>
</evidence>
<dbReference type="InterPro" id="IPR000525">
    <property type="entry name" value="Initiator_Rep_WH1"/>
</dbReference>
<dbReference type="EMBL" id="FUKI01000161">
    <property type="protein sequence ID" value="SJM95950.1"/>
    <property type="molecule type" value="Genomic_DNA"/>
</dbReference>
<evidence type="ECO:0000256" key="1">
    <source>
        <dbReference type="ARBA" id="ARBA00038283"/>
    </source>
</evidence>
<dbReference type="Pfam" id="PF21205">
    <property type="entry name" value="Rep3_C"/>
    <property type="match status" value="1"/>
</dbReference>
<dbReference type="InterPro" id="IPR036390">
    <property type="entry name" value="WH_DNA-bd_sf"/>
</dbReference>
<dbReference type="Proteomes" id="UP000195667">
    <property type="component" value="Unassembled WGS sequence"/>
</dbReference>
<reference evidence="4" key="1">
    <citation type="submission" date="2017-02" db="EMBL/GenBank/DDBJ databases">
        <authorList>
            <person name="Daims H."/>
        </authorList>
    </citation>
    <scope>NUCLEOTIDE SEQUENCE [LARGE SCALE GENOMIC DNA]</scope>
</reference>
<protein>
    <submittedName>
        <fullName evidence="3">Initiator Replication protein</fullName>
    </submittedName>
</protein>
<dbReference type="GO" id="GO:0003887">
    <property type="term" value="F:DNA-directed DNA polymerase activity"/>
    <property type="evidence" value="ECO:0007669"/>
    <property type="project" value="InterPro"/>
</dbReference>
<keyword evidence="4" id="KW-1185">Reference proteome</keyword>
<evidence type="ECO:0000313" key="4">
    <source>
        <dbReference type="Proteomes" id="UP000195667"/>
    </source>
</evidence>
<proteinExistence type="inferred from homology"/>
<gene>
    <name evidence="3" type="ORF">CRENPOLYSF1_810006</name>
</gene>
<organism evidence="3 4">
    <name type="scientific">Crenothrix polyspora</name>
    <dbReference type="NCBI Taxonomy" id="360316"/>
    <lineage>
        <taxon>Bacteria</taxon>
        <taxon>Pseudomonadati</taxon>
        <taxon>Pseudomonadota</taxon>
        <taxon>Gammaproteobacteria</taxon>
        <taxon>Methylococcales</taxon>
        <taxon>Crenotrichaceae</taxon>
        <taxon>Crenothrix</taxon>
    </lineage>
</organism>
<comment type="similarity">
    <text evidence="1">Belongs to the initiator RepB protein family.</text>
</comment>
<dbReference type="RefSeq" id="WP_245808034.1">
    <property type="nucleotide sequence ID" value="NZ_FUKI01000161.1"/>
</dbReference>
<dbReference type="SUPFAM" id="SSF46785">
    <property type="entry name" value="Winged helix' DNA-binding domain"/>
    <property type="match status" value="1"/>
</dbReference>
<sequence>MKSLDTTQVKKHVATIHTSGELSLLERKVSNILLLNAYDKLLTQRTHTIPIKHLWGMLGWDASNNAEDLQSVLVRLASVAIEFNLMEDGKHSWHVMSLLSYGNIEKGLCTYRYDEYLAQRLYDPEIYATINIGIQRRFEGNYAFTLYENCLRYKLVGSTGWWTIEKFKKIMGANAAMYDEFKYLKRDVIMKPIDDINRVSDIQVMPEFQRSGRKVSAVRFVVTDNPQQALLKPDIQDDHTAIRESELFKRLLEHGIGERLAILWVLQDETRVRGVIEYVEDKAKKKQVKGSTAGYIRTLYENNAVVGKKTPFEEKKLQEQQAKKDDAERKAQEKKAVELKADFIRERADKLINTLSADERHLWINTYIEKMGDEKAKAYNTKTGDFRTANERIEFRIWLRKYIAPDASKEEYNIWLKLKGHALQSVKIDTVPTQENKKPLLTVV</sequence>
<dbReference type="Pfam" id="PF01051">
    <property type="entry name" value="Rep3_N"/>
    <property type="match status" value="1"/>
</dbReference>
<feature type="domain" description="Initiator Rep protein WH1" evidence="2">
    <location>
        <begin position="9"/>
        <end position="150"/>
    </location>
</feature>
<name>A0A1R4HJ95_9GAMM</name>